<dbReference type="InterPro" id="IPR002110">
    <property type="entry name" value="Ankyrin_rpt"/>
</dbReference>
<dbReference type="Proteomes" id="UP000274822">
    <property type="component" value="Unassembled WGS sequence"/>
</dbReference>
<dbReference type="PANTHER" id="PTHR24198">
    <property type="entry name" value="ANKYRIN REPEAT AND PROTEIN KINASE DOMAIN-CONTAINING PROTEIN"/>
    <property type="match status" value="1"/>
</dbReference>
<feature type="repeat" description="ANK" evidence="3">
    <location>
        <begin position="114"/>
        <end position="146"/>
    </location>
</feature>
<evidence type="ECO:0000313" key="5">
    <source>
        <dbReference type="Proteomes" id="UP000274822"/>
    </source>
</evidence>
<dbReference type="SMART" id="SM00248">
    <property type="entry name" value="ANK"/>
    <property type="match status" value="3"/>
</dbReference>
<dbReference type="InterPro" id="IPR036770">
    <property type="entry name" value="Ankyrin_rpt-contain_sf"/>
</dbReference>
<comment type="caution">
    <text evidence="4">The sequence shown here is derived from an EMBL/GenBank/DDBJ whole genome shotgun (WGS) entry which is preliminary data.</text>
</comment>
<reference evidence="4 5" key="1">
    <citation type="journal article" date="2018" name="New Phytol.">
        <title>Phylogenomics of Endogonaceae and evolution of mycorrhizas within Mucoromycota.</title>
        <authorList>
            <person name="Chang Y."/>
            <person name="Desiro A."/>
            <person name="Na H."/>
            <person name="Sandor L."/>
            <person name="Lipzen A."/>
            <person name="Clum A."/>
            <person name="Barry K."/>
            <person name="Grigoriev I.V."/>
            <person name="Martin F.M."/>
            <person name="Stajich J.E."/>
            <person name="Smith M.E."/>
            <person name="Bonito G."/>
            <person name="Spatafora J.W."/>
        </authorList>
    </citation>
    <scope>NUCLEOTIDE SEQUENCE [LARGE SCALE GENOMIC DNA]</scope>
    <source>
        <strain evidence="4 5">AD002</strain>
    </source>
</reference>
<sequence length="171" mass="19365">MSLLNSQNDLVRQFLKACEVDDLDTVQQLIKIQHAPTADSRSNDWLPLHTALYNRAVRVADYLLSQPNVDVNQTTRNQQKTSPLHLAAWRCPDYPKILERLIDAGAQINRRDGYGQTALHDAAYHGNTRCVEVLLRRGIDASARNLRGYTAAQRAKANRHLKCAEMIQGFM</sequence>
<keyword evidence="1" id="KW-0677">Repeat</keyword>
<name>A0A433QE92_9FUNG</name>
<evidence type="ECO:0000313" key="4">
    <source>
        <dbReference type="EMBL" id="RUS28059.1"/>
    </source>
</evidence>
<dbReference type="Gene3D" id="1.25.40.20">
    <property type="entry name" value="Ankyrin repeat-containing domain"/>
    <property type="match status" value="1"/>
</dbReference>
<evidence type="ECO:0000256" key="3">
    <source>
        <dbReference type="PROSITE-ProRule" id="PRU00023"/>
    </source>
</evidence>
<dbReference type="PANTHER" id="PTHR24198:SF165">
    <property type="entry name" value="ANKYRIN REPEAT-CONTAINING PROTEIN-RELATED"/>
    <property type="match status" value="1"/>
</dbReference>
<evidence type="ECO:0000256" key="2">
    <source>
        <dbReference type="ARBA" id="ARBA00023043"/>
    </source>
</evidence>
<evidence type="ECO:0000256" key="1">
    <source>
        <dbReference type="ARBA" id="ARBA00022737"/>
    </source>
</evidence>
<keyword evidence="2 3" id="KW-0040">ANK repeat</keyword>
<proteinExistence type="predicted"/>
<dbReference type="Pfam" id="PF12796">
    <property type="entry name" value="Ank_2"/>
    <property type="match status" value="1"/>
</dbReference>
<dbReference type="Pfam" id="PF00023">
    <property type="entry name" value="Ank"/>
    <property type="match status" value="1"/>
</dbReference>
<protein>
    <submittedName>
        <fullName evidence="4">Ankyrin repeat-containing domain protein</fullName>
    </submittedName>
</protein>
<keyword evidence="5" id="KW-1185">Reference proteome</keyword>
<dbReference type="PROSITE" id="PS50088">
    <property type="entry name" value="ANK_REPEAT"/>
    <property type="match status" value="2"/>
</dbReference>
<dbReference type="AlphaFoldDB" id="A0A433QE92"/>
<dbReference type="SUPFAM" id="SSF48403">
    <property type="entry name" value="Ankyrin repeat"/>
    <property type="match status" value="1"/>
</dbReference>
<dbReference type="EMBL" id="RBNJ01007290">
    <property type="protein sequence ID" value="RUS28059.1"/>
    <property type="molecule type" value="Genomic_DNA"/>
</dbReference>
<organism evidence="4 5">
    <name type="scientific">Jimgerdemannia flammicorona</name>
    <dbReference type="NCBI Taxonomy" id="994334"/>
    <lineage>
        <taxon>Eukaryota</taxon>
        <taxon>Fungi</taxon>
        <taxon>Fungi incertae sedis</taxon>
        <taxon>Mucoromycota</taxon>
        <taxon>Mucoromycotina</taxon>
        <taxon>Endogonomycetes</taxon>
        <taxon>Endogonales</taxon>
        <taxon>Endogonaceae</taxon>
        <taxon>Jimgerdemannia</taxon>
    </lineage>
</organism>
<feature type="repeat" description="ANK" evidence="3">
    <location>
        <begin position="79"/>
        <end position="113"/>
    </location>
</feature>
<gene>
    <name evidence="4" type="ORF">BC938DRAFT_482395</name>
</gene>
<dbReference type="PROSITE" id="PS50297">
    <property type="entry name" value="ANK_REP_REGION"/>
    <property type="match status" value="1"/>
</dbReference>
<accession>A0A433QE92</accession>